<dbReference type="PROSITE" id="PS00107">
    <property type="entry name" value="PROTEIN_KINASE_ATP"/>
    <property type="match status" value="1"/>
</dbReference>
<keyword evidence="2" id="KW-0963">Cytoplasm</keyword>
<comment type="caution">
    <text evidence="10">The sequence shown here is derived from an EMBL/GenBank/DDBJ whole genome shotgun (WGS) entry which is preliminary data.</text>
</comment>
<dbReference type="InterPro" id="IPR011009">
    <property type="entry name" value="Kinase-like_dom_sf"/>
</dbReference>
<proteinExistence type="predicted"/>
<dbReference type="GO" id="GO:0010628">
    <property type="term" value="P:positive regulation of gene expression"/>
    <property type="evidence" value="ECO:0007669"/>
    <property type="project" value="UniProtKB-ARBA"/>
</dbReference>
<dbReference type="Gene3D" id="1.20.1270.420">
    <property type="match status" value="1"/>
</dbReference>
<gene>
    <name evidence="10" type="ORF">SNE40_013932</name>
</gene>
<dbReference type="Pfam" id="PF18396">
    <property type="entry name" value="TBK1_ULD"/>
    <property type="match status" value="1"/>
</dbReference>
<dbReference type="InterPro" id="IPR000719">
    <property type="entry name" value="Prot_kinase_dom"/>
</dbReference>
<dbReference type="AlphaFoldDB" id="A0AAN8JGX1"/>
<dbReference type="SUPFAM" id="SSF56112">
    <property type="entry name" value="Protein kinase-like (PK-like)"/>
    <property type="match status" value="1"/>
</dbReference>
<dbReference type="InterPro" id="IPR051180">
    <property type="entry name" value="IKK"/>
</dbReference>
<dbReference type="Pfam" id="PF00069">
    <property type="entry name" value="Pkinase"/>
    <property type="match status" value="1"/>
</dbReference>
<dbReference type="GO" id="GO:0045089">
    <property type="term" value="P:positive regulation of innate immune response"/>
    <property type="evidence" value="ECO:0007669"/>
    <property type="project" value="UniProtKB-ARBA"/>
</dbReference>
<dbReference type="Gene3D" id="3.30.200.20">
    <property type="entry name" value="Phosphorylase Kinase, domain 1"/>
    <property type="match status" value="1"/>
</dbReference>
<dbReference type="GO" id="GO:0006950">
    <property type="term" value="P:response to stress"/>
    <property type="evidence" value="ECO:0007669"/>
    <property type="project" value="UniProtKB-ARBA"/>
</dbReference>
<dbReference type="Proteomes" id="UP001347796">
    <property type="component" value="Unassembled WGS sequence"/>
</dbReference>
<keyword evidence="4" id="KW-0808">Transferase</keyword>
<dbReference type="Gene3D" id="1.10.510.10">
    <property type="entry name" value="Transferase(Phosphotransferase) domain 1"/>
    <property type="match status" value="1"/>
</dbReference>
<keyword evidence="11" id="KW-1185">Reference proteome</keyword>
<evidence type="ECO:0000256" key="1">
    <source>
        <dbReference type="ARBA" id="ARBA00004496"/>
    </source>
</evidence>
<organism evidence="10 11">
    <name type="scientific">Patella caerulea</name>
    <name type="common">Rayed Mediterranean limpet</name>
    <dbReference type="NCBI Taxonomy" id="87958"/>
    <lineage>
        <taxon>Eukaryota</taxon>
        <taxon>Metazoa</taxon>
        <taxon>Spiralia</taxon>
        <taxon>Lophotrochozoa</taxon>
        <taxon>Mollusca</taxon>
        <taxon>Gastropoda</taxon>
        <taxon>Patellogastropoda</taxon>
        <taxon>Patelloidea</taxon>
        <taxon>Patellidae</taxon>
        <taxon>Patella</taxon>
    </lineage>
</organism>
<protein>
    <recommendedName>
        <fullName evidence="9">Protein kinase domain-containing protein</fullName>
    </recommendedName>
</protein>
<comment type="subcellular location">
    <subcellularLocation>
        <location evidence="1">Cytoplasm</location>
    </subcellularLocation>
</comment>
<dbReference type="InterPro" id="IPR041309">
    <property type="entry name" value="TBK1_CC1"/>
</dbReference>
<evidence type="ECO:0000256" key="2">
    <source>
        <dbReference type="ARBA" id="ARBA00022490"/>
    </source>
</evidence>
<feature type="domain" description="Protein kinase" evidence="9">
    <location>
        <begin position="14"/>
        <end position="319"/>
    </location>
</feature>
<dbReference type="CDD" id="cd12219">
    <property type="entry name" value="Ubl_TBK1_like"/>
    <property type="match status" value="1"/>
</dbReference>
<keyword evidence="7 8" id="KW-0067">ATP-binding</keyword>
<dbReference type="Gene3D" id="3.10.20.90">
    <property type="entry name" value="Phosphatidylinositol 3-kinase Catalytic Subunit, Chain A, domain 1"/>
    <property type="match status" value="1"/>
</dbReference>
<dbReference type="FunFam" id="1.10.510.10:FF:000100">
    <property type="entry name" value="inhibitor of nuclear factor kappa-B kinase subunit epsilon"/>
    <property type="match status" value="1"/>
</dbReference>
<evidence type="ECO:0000256" key="4">
    <source>
        <dbReference type="ARBA" id="ARBA00022679"/>
    </source>
</evidence>
<dbReference type="InterPro" id="IPR041087">
    <property type="entry name" value="TBK1_ULD"/>
</dbReference>
<keyword evidence="6" id="KW-0418">Kinase</keyword>
<keyword evidence="3" id="KW-0723">Serine/threonine-protein kinase</keyword>
<reference evidence="10 11" key="1">
    <citation type="submission" date="2024-01" db="EMBL/GenBank/DDBJ databases">
        <title>The genome of the rayed Mediterranean limpet Patella caerulea (Linnaeus, 1758).</title>
        <authorList>
            <person name="Anh-Thu Weber A."/>
            <person name="Halstead-Nussloch G."/>
        </authorList>
    </citation>
    <scope>NUCLEOTIDE SEQUENCE [LARGE SCALE GENOMIC DNA]</scope>
    <source>
        <strain evidence="10">AATW-2023a</strain>
        <tissue evidence="10">Whole specimen</tissue>
    </source>
</reference>
<dbReference type="FunFam" id="3.30.200.20:FF:000106">
    <property type="entry name" value="serine/threonine-protein kinase TBK1 isoform X1"/>
    <property type="match status" value="1"/>
</dbReference>
<dbReference type="GO" id="GO:0005524">
    <property type="term" value="F:ATP binding"/>
    <property type="evidence" value="ECO:0007669"/>
    <property type="project" value="UniProtKB-UniRule"/>
</dbReference>
<evidence type="ECO:0000313" key="10">
    <source>
        <dbReference type="EMBL" id="KAK6175473.1"/>
    </source>
</evidence>
<evidence type="ECO:0000256" key="8">
    <source>
        <dbReference type="PROSITE-ProRule" id="PRU10141"/>
    </source>
</evidence>
<sequence>MAGVTMKGSTNFVWDLQNVLGHGATSVVYMGRSKRTYQKVAVKVFSPASFNRPISIQTREFEVMKKLNHKNIVQLLAIEDENQTYNKVIVMEYCAHGSLFNMLEESQNAFGLPEEEVLLVLQHVASGMKHLRSNAVVHRDVKPGNILRCIDPDGRSVYKLTDFGAARELEDQEQFISLYGTEEYLHPHMYEKAVLRRDNSKIFDASVDLWSIGVTYYHMATGNLPFRPFGGRRNKELMYKIVSQKERGVISGVQRKANDPIIWSRELPDTCTLSQGLQIYLIPLLASLLEINPGHIWTFETYFESVDSLCSKSVVHAYCPHMSSSLKIYLNNEDSLSKLHENITKQTDIEKENQLLLFENRPIEATIDSLLTIKNYPDNITVHNPIFIFNKIEEFHNYPDPVYIAPFPLINDQLHTNLDLDYRTARECCRIGHSVQAAISTIVQQNKLQHLAVKQYSIDLNQGIQTEHSNFDHVTQFCETTKKWFRNFIKMISLQINSIRILCNKYPVEPLQELITRIEQIQTEAMTEFDSRTKQIQALLEELRVSTEKLTTSNLEAKQLTMEWNSTLGCLSVDRCPEILKELVIKLEESTMTLKENRAKRILPFNDEQIHKYERLEIKKISEEIKKRLTTHCCPRAHDLYKAYQVWYSKAADSRREGAKNKTRMENLIKIQSSFYDKFNELMQRFISVLDDGAPGNETKSLMLVASQSLASVSVNDTKKDESMRRQVAGDILDGLKTTRSSVEEMVQLVKESNAIIERFESFSSQPEEWD</sequence>
<accession>A0AAN8JGX1</accession>
<dbReference type="PANTHER" id="PTHR22969">
    <property type="entry name" value="IKB KINASE"/>
    <property type="match status" value="1"/>
</dbReference>
<keyword evidence="5 8" id="KW-0547">Nucleotide-binding</keyword>
<feature type="binding site" evidence="8">
    <location>
        <position position="43"/>
    </location>
    <ligand>
        <name>ATP</name>
        <dbReference type="ChEBI" id="CHEBI:30616"/>
    </ligand>
</feature>
<evidence type="ECO:0000313" key="11">
    <source>
        <dbReference type="Proteomes" id="UP001347796"/>
    </source>
</evidence>
<evidence type="ECO:0000256" key="3">
    <source>
        <dbReference type="ARBA" id="ARBA00022527"/>
    </source>
</evidence>
<evidence type="ECO:0000256" key="6">
    <source>
        <dbReference type="ARBA" id="ARBA00022777"/>
    </source>
</evidence>
<dbReference type="GO" id="GO:0005737">
    <property type="term" value="C:cytoplasm"/>
    <property type="evidence" value="ECO:0007669"/>
    <property type="project" value="UniProtKB-SubCell"/>
</dbReference>
<dbReference type="EMBL" id="JAZGQO010000010">
    <property type="protein sequence ID" value="KAK6175473.1"/>
    <property type="molecule type" value="Genomic_DNA"/>
</dbReference>
<dbReference type="GO" id="GO:0004674">
    <property type="term" value="F:protein serine/threonine kinase activity"/>
    <property type="evidence" value="ECO:0007669"/>
    <property type="project" value="UniProtKB-KW"/>
</dbReference>
<evidence type="ECO:0000259" key="9">
    <source>
        <dbReference type="PROSITE" id="PS50011"/>
    </source>
</evidence>
<dbReference type="PROSITE" id="PS50011">
    <property type="entry name" value="PROTEIN_KINASE_DOM"/>
    <property type="match status" value="1"/>
</dbReference>
<evidence type="ECO:0000256" key="5">
    <source>
        <dbReference type="ARBA" id="ARBA00022741"/>
    </source>
</evidence>
<evidence type="ECO:0000256" key="7">
    <source>
        <dbReference type="ARBA" id="ARBA00022840"/>
    </source>
</evidence>
<dbReference type="GO" id="GO:0009967">
    <property type="term" value="P:positive regulation of signal transduction"/>
    <property type="evidence" value="ECO:0007669"/>
    <property type="project" value="UniProtKB-ARBA"/>
</dbReference>
<name>A0AAN8JGX1_PATCE</name>
<dbReference type="InterPro" id="IPR017441">
    <property type="entry name" value="Protein_kinase_ATP_BS"/>
</dbReference>
<dbReference type="PANTHER" id="PTHR22969:SF15">
    <property type="entry name" value="FI05319P"/>
    <property type="match status" value="1"/>
</dbReference>
<dbReference type="SMART" id="SM00220">
    <property type="entry name" value="S_TKc"/>
    <property type="match status" value="1"/>
</dbReference>
<dbReference type="Pfam" id="PF18394">
    <property type="entry name" value="TBK1_CCD1"/>
    <property type="match status" value="1"/>
</dbReference>